<sequence>MKLSTAFVALTTLASAAAKSISSGAAQKMVRSARKLEEAAQQEEDYAFLGYYEAKVVGCTKSLESPIMNEQGEYEYEAVLVRLCPSEAGCDSSSTGGCKGGFGDMLVGLSTFVEAYFEDQRDNMQWDDNFQVDKFAKCEQYNPDENADDANRGAWENYQFFIGPTCSDDGLGVKLELFTDEDCTQVSEVDFETVSNGWTLPYGTGGLISTSCNSCTEYNNNGELELRESCVRSYQNAPYKCETGMEYYSYFGQNVQGCELITATFPAKSSGSGGKVFGWIVLALVVVGLAGYVVWWRKKKASASE</sequence>
<comment type="caution">
    <text evidence="3">The sequence shown here is derived from an EMBL/GenBank/DDBJ whole genome shotgun (WGS) entry which is preliminary data.</text>
</comment>
<protein>
    <submittedName>
        <fullName evidence="3">Uncharacterized protein</fullName>
    </submittedName>
</protein>
<keyword evidence="2" id="KW-0732">Signal</keyword>
<accession>A0A9K3LE74</accession>
<keyword evidence="4" id="KW-1185">Reference proteome</keyword>
<keyword evidence="1" id="KW-0812">Transmembrane</keyword>
<feature type="chain" id="PRO_5039912374" evidence="2">
    <location>
        <begin position="19"/>
        <end position="305"/>
    </location>
</feature>
<feature type="signal peptide" evidence="2">
    <location>
        <begin position="1"/>
        <end position="18"/>
    </location>
</feature>
<dbReference type="EMBL" id="JAGRRH010000013">
    <property type="protein sequence ID" value="KAG7360467.1"/>
    <property type="molecule type" value="Genomic_DNA"/>
</dbReference>
<dbReference type="Proteomes" id="UP000693970">
    <property type="component" value="Unassembled WGS sequence"/>
</dbReference>
<gene>
    <name evidence="3" type="ORF">IV203_035566</name>
</gene>
<organism evidence="3 4">
    <name type="scientific">Nitzschia inconspicua</name>
    <dbReference type="NCBI Taxonomy" id="303405"/>
    <lineage>
        <taxon>Eukaryota</taxon>
        <taxon>Sar</taxon>
        <taxon>Stramenopiles</taxon>
        <taxon>Ochrophyta</taxon>
        <taxon>Bacillariophyta</taxon>
        <taxon>Bacillariophyceae</taxon>
        <taxon>Bacillariophycidae</taxon>
        <taxon>Bacillariales</taxon>
        <taxon>Bacillariaceae</taxon>
        <taxon>Nitzschia</taxon>
    </lineage>
</organism>
<reference evidence="3" key="2">
    <citation type="submission" date="2021-04" db="EMBL/GenBank/DDBJ databases">
        <authorList>
            <person name="Podell S."/>
        </authorList>
    </citation>
    <scope>NUCLEOTIDE SEQUENCE</scope>
    <source>
        <strain evidence="3">Hildebrandi</strain>
    </source>
</reference>
<name>A0A9K3LE74_9STRA</name>
<evidence type="ECO:0000256" key="1">
    <source>
        <dbReference type="SAM" id="Phobius"/>
    </source>
</evidence>
<feature type="transmembrane region" description="Helical" evidence="1">
    <location>
        <begin position="276"/>
        <end position="295"/>
    </location>
</feature>
<evidence type="ECO:0000313" key="4">
    <source>
        <dbReference type="Proteomes" id="UP000693970"/>
    </source>
</evidence>
<proteinExistence type="predicted"/>
<evidence type="ECO:0000256" key="2">
    <source>
        <dbReference type="SAM" id="SignalP"/>
    </source>
</evidence>
<dbReference type="OrthoDB" id="39675at2759"/>
<reference evidence="3" key="1">
    <citation type="journal article" date="2021" name="Sci. Rep.">
        <title>Diploid genomic architecture of Nitzschia inconspicua, an elite biomass production diatom.</title>
        <authorList>
            <person name="Oliver A."/>
            <person name="Podell S."/>
            <person name="Pinowska A."/>
            <person name="Traller J.C."/>
            <person name="Smith S.R."/>
            <person name="McClure R."/>
            <person name="Beliaev A."/>
            <person name="Bohutskyi P."/>
            <person name="Hill E.A."/>
            <person name="Rabines A."/>
            <person name="Zheng H."/>
            <person name="Allen L.Z."/>
            <person name="Kuo A."/>
            <person name="Grigoriev I.V."/>
            <person name="Allen A.E."/>
            <person name="Hazlebeck D."/>
            <person name="Allen E.E."/>
        </authorList>
    </citation>
    <scope>NUCLEOTIDE SEQUENCE</scope>
    <source>
        <strain evidence="3">Hildebrandi</strain>
    </source>
</reference>
<keyword evidence="1" id="KW-0472">Membrane</keyword>
<evidence type="ECO:0000313" key="3">
    <source>
        <dbReference type="EMBL" id="KAG7360467.1"/>
    </source>
</evidence>
<dbReference type="AlphaFoldDB" id="A0A9K3LE74"/>
<keyword evidence="1" id="KW-1133">Transmembrane helix</keyword>